<organism evidence="2 3">
    <name type="scientific">candidate division WOR-1 bacterium RIFCSPLOWO2_02_FULL_46_20</name>
    <dbReference type="NCBI Taxonomy" id="1802567"/>
    <lineage>
        <taxon>Bacteria</taxon>
        <taxon>Bacillati</taxon>
        <taxon>Saganbacteria</taxon>
    </lineage>
</organism>
<proteinExistence type="inferred from homology"/>
<comment type="subunit">
    <text evidence="1">Homodimer.</text>
</comment>
<dbReference type="HAMAP" id="MF_00336">
    <property type="entry name" value="BioD"/>
    <property type="match status" value="1"/>
</dbReference>
<sequence length="202" mass="22182">MSGLFITATDTAVGKTFVTLLLAQKLIENGFDVGVFKPISCGPKKDNDAVYLKKELGLKDPFNLINPIQLKLPLAPYVAAKSLKKKIDRKKIFRAYKKLSKLHEIVLVEGVGGALVPIAGDYYVADLIKELDIPTIIVARAGLGTINHTLQTVETLRALRIPIMGIIMNGYKGKELSEETNDEAISKLSKLSILAKIPWQKI</sequence>
<dbReference type="GO" id="GO:0009102">
    <property type="term" value="P:biotin biosynthetic process"/>
    <property type="evidence" value="ECO:0007669"/>
    <property type="project" value="UniProtKB-UniRule"/>
</dbReference>
<keyword evidence="1" id="KW-0479">Metal-binding</keyword>
<comment type="function">
    <text evidence="1">Catalyzes a mechanistically unusual reaction, the ATP-dependent insertion of CO2 between the N7 and N8 nitrogen atoms of 7,8-diaminopelargonic acid (DAPA, also called 7,8-diammoniononanoate) to form a ureido ring.</text>
</comment>
<keyword evidence="1" id="KW-0460">Magnesium</keyword>
<comment type="pathway">
    <text evidence="1">Cofactor biosynthesis; biotin biosynthesis; biotin from 7,8-diaminononanoate: step 1/2.</text>
</comment>
<reference evidence="2 3" key="1">
    <citation type="journal article" date="2016" name="Nat. Commun.">
        <title>Thousands of microbial genomes shed light on interconnected biogeochemical processes in an aquifer system.</title>
        <authorList>
            <person name="Anantharaman K."/>
            <person name="Brown C.T."/>
            <person name="Hug L.A."/>
            <person name="Sharon I."/>
            <person name="Castelle C.J."/>
            <person name="Probst A.J."/>
            <person name="Thomas B.C."/>
            <person name="Singh A."/>
            <person name="Wilkins M.J."/>
            <person name="Karaoz U."/>
            <person name="Brodie E.L."/>
            <person name="Williams K.H."/>
            <person name="Hubbard S.S."/>
            <person name="Banfield J.F."/>
        </authorList>
    </citation>
    <scope>NUCLEOTIDE SEQUENCE [LARGE SCALE GENOMIC DNA]</scope>
</reference>
<dbReference type="InterPro" id="IPR004472">
    <property type="entry name" value="DTB_synth_BioD"/>
</dbReference>
<dbReference type="EC" id="6.3.3.3" evidence="1"/>
<comment type="caution">
    <text evidence="1">Lacks conserved residue(s) required for the propagation of feature annotation.</text>
</comment>
<protein>
    <recommendedName>
        <fullName evidence="1">ATP-dependent dethiobiotin synthetase BioD</fullName>
        <ecNumber evidence="1">6.3.3.3</ecNumber>
    </recommendedName>
    <alternativeName>
        <fullName evidence="1">DTB synthetase</fullName>
        <shortName evidence="1">DTBS</shortName>
    </alternativeName>
    <alternativeName>
        <fullName evidence="1">Dethiobiotin synthase</fullName>
    </alternativeName>
</protein>
<dbReference type="NCBIfam" id="TIGR00347">
    <property type="entry name" value="bioD"/>
    <property type="match status" value="1"/>
</dbReference>
<dbReference type="GO" id="GO:0005524">
    <property type="term" value="F:ATP binding"/>
    <property type="evidence" value="ECO:0007669"/>
    <property type="project" value="UniProtKB-UniRule"/>
</dbReference>
<keyword evidence="1" id="KW-0067">ATP-binding</keyword>
<dbReference type="UniPathway" id="UPA00078">
    <property type="reaction ID" value="UER00161"/>
</dbReference>
<dbReference type="GO" id="GO:0000287">
    <property type="term" value="F:magnesium ion binding"/>
    <property type="evidence" value="ECO:0007669"/>
    <property type="project" value="UniProtKB-UniRule"/>
</dbReference>
<dbReference type="EMBL" id="METP01000009">
    <property type="protein sequence ID" value="OGC07108.1"/>
    <property type="molecule type" value="Genomic_DNA"/>
</dbReference>
<evidence type="ECO:0000313" key="3">
    <source>
        <dbReference type="Proteomes" id="UP000176938"/>
    </source>
</evidence>
<keyword evidence="1" id="KW-0547">Nucleotide-binding</keyword>
<feature type="active site" evidence="1">
    <location>
        <position position="37"/>
    </location>
</feature>
<comment type="subcellular location">
    <subcellularLocation>
        <location evidence="1">Cytoplasm</location>
    </subcellularLocation>
</comment>
<feature type="binding site" evidence="1">
    <location>
        <position position="16"/>
    </location>
    <ligand>
        <name>Mg(2+)</name>
        <dbReference type="ChEBI" id="CHEBI:18420"/>
    </ligand>
</feature>
<comment type="similarity">
    <text evidence="1">Belongs to the dethiobiotin synthetase family.</text>
</comment>
<dbReference type="PIRSF" id="PIRSF006755">
    <property type="entry name" value="DTB_synth"/>
    <property type="match status" value="1"/>
</dbReference>
<keyword evidence="1" id="KW-0093">Biotin biosynthesis</keyword>
<evidence type="ECO:0000256" key="1">
    <source>
        <dbReference type="HAMAP-Rule" id="MF_00336"/>
    </source>
</evidence>
<dbReference type="SUPFAM" id="SSF52540">
    <property type="entry name" value="P-loop containing nucleoside triphosphate hydrolases"/>
    <property type="match status" value="1"/>
</dbReference>
<accession>A0A1F4RG28</accession>
<dbReference type="Gene3D" id="3.40.50.300">
    <property type="entry name" value="P-loop containing nucleotide triphosphate hydrolases"/>
    <property type="match status" value="1"/>
</dbReference>
<dbReference type="AlphaFoldDB" id="A0A1F4RG28"/>
<feature type="binding site" evidence="1">
    <location>
        <begin position="109"/>
        <end position="112"/>
    </location>
    <ligand>
        <name>ATP</name>
        <dbReference type="ChEBI" id="CHEBI:30616"/>
    </ligand>
</feature>
<comment type="cofactor">
    <cofactor evidence="1">
        <name>Mg(2+)</name>
        <dbReference type="ChEBI" id="CHEBI:18420"/>
    </cofactor>
</comment>
<evidence type="ECO:0000313" key="2">
    <source>
        <dbReference type="EMBL" id="OGC07108.1"/>
    </source>
</evidence>
<comment type="caution">
    <text evidence="2">The sequence shown here is derived from an EMBL/GenBank/DDBJ whole genome shotgun (WGS) entry which is preliminary data.</text>
</comment>
<feature type="binding site" evidence="1">
    <location>
        <position position="200"/>
    </location>
    <ligand>
        <name>ATP</name>
        <dbReference type="ChEBI" id="CHEBI:30616"/>
    </ligand>
</feature>
<name>A0A1F4RG28_UNCSA</name>
<dbReference type="Proteomes" id="UP000176938">
    <property type="component" value="Unassembled WGS sequence"/>
</dbReference>
<dbReference type="InterPro" id="IPR027417">
    <property type="entry name" value="P-loop_NTPase"/>
</dbReference>
<dbReference type="PANTHER" id="PTHR43210:SF5">
    <property type="entry name" value="DETHIOBIOTIN SYNTHETASE"/>
    <property type="match status" value="1"/>
</dbReference>
<comment type="catalytic activity">
    <reaction evidence="1">
        <text>(7R,8S)-7,8-diammoniononanoate + CO2 + ATP = (4R,5S)-dethiobiotin + ADP + phosphate + 3 H(+)</text>
        <dbReference type="Rhea" id="RHEA:15805"/>
        <dbReference type="ChEBI" id="CHEBI:15378"/>
        <dbReference type="ChEBI" id="CHEBI:16526"/>
        <dbReference type="ChEBI" id="CHEBI:30616"/>
        <dbReference type="ChEBI" id="CHEBI:43474"/>
        <dbReference type="ChEBI" id="CHEBI:149469"/>
        <dbReference type="ChEBI" id="CHEBI:149473"/>
        <dbReference type="ChEBI" id="CHEBI:456216"/>
        <dbReference type="EC" id="6.3.3.3"/>
    </reaction>
</comment>
<feature type="binding site" evidence="1">
    <location>
        <position position="109"/>
    </location>
    <ligand>
        <name>Mg(2+)</name>
        <dbReference type="ChEBI" id="CHEBI:18420"/>
    </ligand>
</feature>
<gene>
    <name evidence="1" type="primary">bioD</name>
    <name evidence="2" type="ORF">A3H38_03585</name>
</gene>
<keyword evidence="1" id="KW-0436">Ligase</keyword>
<keyword evidence="1" id="KW-0963">Cytoplasm</keyword>
<dbReference type="GO" id="GO:0004141">
    <property type="term" value="F:dethiobiotin synthase activity"/>
    <property type="evidence" value="ECO:0007669"/>
    <property type="project" value="UniProtKB-UniRule"/>
</dbReference>
<dbReference type="GO" id="GO:0005829">
    <property type="term" value="C:cytosol"/>
    <property type="evidence" value="ECO:0007669"/>
    <property type="project" value="TreeGrafter"/>
</dbReference>
<dbReference type="PANTHER" id="PTHR43210">
    <property type="entry name" value="DETHIOBIOTIN SYNTHETASE"/>
    <property type="match status" value="1"/>
</dbReference>
<feature type="binding site" evidence="1">
    <location>
        <position position="48"/>
    </location>
    <ligand>
        <name>ATP</name>
        <dbReference type="ChEBI" id="CHEBI:30616"/>
    </ligand>
</feature>
<dbReference type="CDD" id="cd03109">
    <property type="entry name" value="DTBS"/>
    <property type="match status" value="1"/>
</dbReference>
<dbReference type="Pfam" id="PF13500">
    <property type="entry name" value="AAA_26"/>
    <property type="match status" value="1"/>
</dbReference>
<feature type="binding site" evidence="1">
    <location>
        <position position="48"/>
    </location>
    <ligand>
        <name>Mg(2+)</name>
        <dbReference type="ChEBI" id="CHEBI:18420"/>
    </ligand>
</feature>